<protein>
    <submittedName>
        <fullName evidence="2">Uncharacterized protein</fullName>
    </submittedName>
</protein>
<dbReference type="Proteomes" id="UP000030653">
    <property type="component" value="Unassembled WGS sequence"/>
</dbReference>
<name>M5G295_DACPD</name>
<sequence>MLDVTINTTSVEGQIIAALKQSVDLRYDYTAELHALNPTRSSLTELQPPIMARLEKSWKDAGQTAGVTDDVSLRKRLEFWDQVVRIGAGEPPNSAGLKMRFLTFGDRSRSDPEPFHQEEPEPVQGSTLVGEEVQLTHWFAPDGTVIPSMVTVKEDVVPYEGEMDEDEDVGEDEEEHVPEPNAPKSKPKPKMNNLPGLVAFGSDPSEPRLLGALKSKPSRSRSLSPSFVDSRSRRRGGREGGRRLARRREALRTQR</sequence>
<dbReference type="AlphaFoldDB" id="M5G295"/>
<evidence type="ECO:0000313" key="2">
    <source>
        <dbReference type="EMBL" id="EJT97887.1"/>
    </source>
</evidence>
<organism evidence="2 3">
    <name type="scientific">Dacryopinax primogenitus (strain DJM 731)</name>
    <name type="common">Brown rot fungus</name>
    <dbReference type="NCBI Taxonomy" id="1858805"/>
    <lineage>
        <taxon>Eukaryota</taxon>
        <taxon>Fungi</taxon>
        <taxon>Dikarya</taxon>
        <taxon>Basidiomycota</taxon>
        <taxon>Agaricomycotina</taxon>
        <taxon>Dacrymycetes</taxon>
        <taxon>Dacrymycetales</taxon>
        <taxon>Dacrymycetaceae</taxon>
        <taxon>Dacryopinax</taxon>
    </lineage>
</organism>
<accession>M5G295</accession>
<dbReference type="EMBL" id="JH795875">
    <property type="protein sequence ID" value="EJT97887.1"/>
    <property type="molecule type" value="Genomic_DNA"/>
</dbReference>
<dbReference type="GeneID" id="63684292"/>
<evidence type="ECO:0000313" key="3">
    <source>
        <dbReference type="Proteomes" id="UP000030653"/>
    </source>
</evidence>
<keyword evidence="3" id="KW-1185">Reference proteome</keyword>
<dbReference type="RefSeq" id="XP_040624785.1">
    <property type="nucleotide sequence ID" value="XM_040769230.1"/>
</dbReference>
<feature type="compositionally biased region" description="Basic and acidic residues" evidence="1">
    <location>
        <begin position="237"/>
        <end position="255"/>
    </location>
</feature>
<feature type="compositionally biased region" description="Acidic residues" evidence="1">
    <location>
        <begin position="162"/>
        <end position="176"/>
    </location>
</feature>
<proteinExistence type="predicted"/>
<gene>
    <name evidence="2" type="ORF">DACRYDRAFT_111407</name>
</gene>
<dbReference type="HOGENOM" id="CLU_1089990_0_0_1"/>
<reference evidence="2 3" key="1">
    <citation type="journal article" date="2012" name="Science">
        <title>The Paleozoic origin of enzymatic lignin decomposition reconstructed from 31 fungal genomes.</title>
        <authorList>
            <person name="Floudas D."/>
            <person name="Binder M."/>
            <person name="Riley R."/>
            <person name="Barry K."/>
            <person name="Blanchette R.A."/>
            <person name="Henrissat B."/>
            <person name="Martinez A.T."/>
            <person name="Otillar R."/>
            <person name="Spatafora J.W."/>
            <person name="Yadav J.S."/>
            <person name="Aerts A."/>
            <person name="Benoit I."/>
            <person name="Boyd A."/>
            <person name="Carlson A."/>
            <person name="Copeland A."/>
            <person name="Coutinho P.M."/>
            <person name="de Vries R.P."/>
            <person name="Ferreira P."/>
            <person name="Findley K."/>
            <person name="Foster B."/>
            <person name="Gaskell J."/>
            <person name="Glotzer D."/>
            <person name="Gorecki P."/>
            <person name="Heitman J."/>
            <person name="Hesse C."/>
            <person name="Hori C."/>
            <person name="Igarashi K."/>
            <person name="Jurgens J.A."/>
            <person name="Kallen N."/>
            <person name="Kersten P."/>
            <person name="Kohler A."/>
            <person name="Kuees U."/>
            <person name="Kumar T.K.A."/>
            <person name="Kuo A."/>
            <person name="LaButti K."/>
            <person name="Larrondo L.F."/>
            <person name="Lindquist E."/>
            <person name="Ling A."/>
            <person name="Lombard V."/>
            <person name="Lucas S."/>
            <person name="Lundell T."/>
            <person name="Martin R."/>
            <person name="McLaughlin D.J."/>
            <person name="Morgenstern I."/>
            <person name="Morin E."/>
            <person name="Murat C."/>
            <person name="Nagy L.G."/>
            <person name="Nolan M."/>
            <person name="Ohm R.A."/>
            <person name="Patyshakuliyeva A."/>
            <person name="Rokas A."/>
            <person name="Ruiz-Duenas F.J."/>
            <person name="Sabat G."/>
            <person name="Salamov A."/>
            <person name="Samejima M."/>
            <person name="Schmutz J."/>
            <person name="Slot J.C."/>
            <person name="St John F."/>
            <person name="Stenlid J."/>
            <person name="Sun H."/>
            <person name="Sun S."/>
            <person name="Syed K."/>
            <person name="Tsang A."/>
            <person name="Wiebenga A."/>
            <person name="Young D."/>
            <person name="Pisabarro A."/>
            <person name="Eastwood D.C."/>
            <person name="Martin F."/>
            <person name="Cullen D."/>
            <person name="Grigoriev I.V."/>
            <person name="Hibbett D.S."/>
        </authorList>
    </citation>
    <scope>NUCLEOTIDE SEQUENCE [LARGE SCALE GENOMIC DNA]</scope>
    <source>
        <strain evidence="2 3">DJM-731 SS1</strain>
    </source>
</reference>
<feature type="region of interest" description="Disordered" evidence="1">
    <location>
        <begin position="162"/>
        <end position="255"/>
    </location>
</feature>
<evidence type="ECO:0000256" key="1">
    <source>
        <dbReference type="SAM" id="MobiDB-lite"/>
    </source>
</evidence>